<protein>
    <submittedName>
        <fullName evidence="1">Uncharacterized protein</fullName>
    </submittedName>
</protein>
<name>A0ACC2K918_PERAE</name>
<dbReference type="EMBL" id="CM056812">
    <property type="protein sequence ID" value="KAJ8617459.1"/>
    <property type="molecule type" value="Genomic_DNA"/>
</dbReference>
<organism evidence="1 2">
    <name type="scientific">Persea americana</name>
    <name type="common">Avocado</name>
    <dbReference type="NCBI Taxonomy" id="3435"/>
    <lineage>
        <taxon>Eukaryota</taxon>
        <taxon>Viridiplantae</taxon>
        <taxon>Streptophyta</taxon>
        <taxon>Embryophyta</taxon>
        <taxon>Tracheophyta</taxon>
        <taxon>Spermatophyta</taxon>
        <taxon>Magnoliopsida</taxon>
        <taxon>Magnoliidae</taxon>
        <taxon>Laurales</taxon>
        <taxon>Lauraceae</taxon>
        <taxon>Persea</taxon>
    </lineage>
</organism>
<evidence type="ECO:0000313" key="1">
    <source>
        <dbReference type="EMBL" id="KAJ8617459.1"/>
    </source>
</evidence>
<sequence length="68" mass="7619">MPTTTRSLGNERSRRFQCRWKHWIDGDVLSSSSKLVSLAEKLSFGDEAGPHIHNVDTIVGGKHMKRGV</sequence>
<comment type="caution">
    <text evidence="1">The sequence shown here is derived from an EMBL/GenBank/DDBJ whole genome shotgun (WGS) entry which is preliminary data.</text>
</comment>
<reference evidence="1 2" key="1">
    <citation type="journal article" date="2022" name="Hortic Res">
        <title>A haplotype resolved chromosomal level avocado genome allows analysis of novel avocado genes.</title>
        <authorList>
            <person name="Nath O."/>
            <person name="Fletcher S.J."/>
            <person name="Hayward A."/>
            <person name="Shaw L.M."/>
            <person name="Masouleh A.K."/>
            <person name="Furtado A."/>
            <person name="Henry R.J."/>
            <person name="Mitter N."/>
        </authorList>
    </citation>
    <scope>NUCLEOTIDE SEQUENCE [LARGE SCALE GENOMIC DNA]</scope>
    <source>
        <strain evidence="2">cv. Hass</strain>
    </source>
</reference>
<keyword evidence="2" id="KW-1185">Reference proteome</keyword>
<accession>A0ACC2K918</accession>
<gene>
    <name evidence="1" type="ORF">MRB53_013645</name>
</gene>
<dbReference type="Proteomes" id="UP001234297">
    <property type="component" value="Chromosome 4"/>
</dbReference>
<evidence type="ECO:0000313" key="2">
    <source>
        <dbReference type="Proteomes" id="UP001234297"/>
    </source>
</evidence>
<proteinExistence type="predicted"/>